<reference evidence="14" key="1">
    <citation type="submission" date="2016-10" db="EMBL/GenBank/DDBJ databases">
        <authorList>
            <person name="Varghese N."/>
            <person name="Submissions S."/>
        </authorList>
    </citation>
    <scope>NUCLEOTIDE SEQUENCE [LARGE SCALE GENOMIC DNA]</scope>
    <source>
        <strain evidence="14">DSM 17038</strain>
    </source>
</reference>
<comment type="catalytic activity">
    <reaction evidence="1">
        <text>Hydrolyzes single-stranded DNA or mismatched double-stranded DNA and polynucleotides, releasing free uracil.</text>
        <dbReference type="EC" id="3.2.2.27"/>
    </reaction>
</comment>
<evidence type="ECO:0000256" key="2">
    <source>
        <dbReference type="ARBA" id="ARBA00006521"/>
    </source>
</evidence>
<keyword evidence="8" id="KW-0378">Hydrolase</keyword>
<evidence type="ECO:0000256" key="7">
    <source>
        <dbReference type="ARBA" id="ARBA00022763"/>
    </source>
</evidence>
<dbReference type="GO" id="GO:0051539">
    <property type="term" value="F:4 iron, 4 sulfur cluster binding"/>
    <property type="evidence" value="ECO:0007669"/>
    <property type="project" value="UniProtKB-KW"/>
</dbReference>
<dbReference type="Gene3D" id="3.40.470.10">
    <property type="entry name" value="Uracil-DNA glycosylase-like domain"/>
    <property type="match status" value="1"/>
</dbReference>
<dbReference type="OrthoDB" id="5290748at2"/>
<organism evidence="13 14">
    <name type="scientific">Desulfotruncus arcticus DSM 17038</name>
    <dbReference type="NCBI Taxonomy" id="1121424"/>
    <lineage>
        <taxon>Bacteria</taxon>
        <taxon>Bacillati</taxon>
        <taxon>Bacillota</taxon>
        <taxon>Clostridia</taxon>
        <taxon>Eubacteriales</taxon>
        <taxon>Desulfallaceae</taxon>
        <taxon>Desulfotruncus</taxon>
    </lineage>
</organism>
<dbReference type="InterPro" id="IPR051536">
    <property type="entry name" value="UDG_Type-4/5"/>
</dbReference>
<evidence type="ECO:0000256" key="11">
    <source>
        <dbReference type="ARBA" id="ARBA00023204"/>
    </source>
</evidence>
<dbReference type="InterPro" id="IPR036895">
    <property type="entry name" value="Uracil-DNA_glycosylase-like_sf"/>
</dbReference>
<gene>
    <name evidence="13" type="ORF">SAMN05660649_01624</name>
</gene>
<dbReference type="NCBIfam" id="TIGR00758">
    <property type="entry name" value="UDG_fam4"/>
    <property type="match status" value="1"/>
</dbReference>
<evidence type="ECO:0000256" key="9">
    <source>
        <dbReference type="ARBA" id="ARBA00023004"/>
    </source>
</evidence>
<protein>
    <recommendedName>
        <fullName evidence="4">Type-4 uracil-DNA glycosylase</fullName>
        <ecNumber evidence="3">3.2.2.27</ecNumber>
    </recommendedName>
</protein>
<keyword evidence="11" id="KW-0234">DNA repair</keyword>
<keyword evidence="9" id="KW-0408">Iron</keyword>
<evidence type="ECO:0000256" key="3">
    <source>
        <dbReference type="ARBA" id="ARBA00012030"/>
    </source>
</evidence>
<dbReference type="SMART" id="SM00987">
    <property type="entry name" value="UreE_C"/>
    <property type="match status" value="1"/>
</dbReference>
<dbReference type="CDD" id="cd10030">
    <property type="entry name" value="UDG-F4_TTUDGA_SPO1dp_like"/>
    <property type="match status" value="1"/>
</dbReference>
<dbReference type="Proteomes" id="UP000199337">
    <property type="component" value="Unassembled WGS sequence"/>
</dbReference>
<dbReference type="AlphaFoldDB" id="A0A1I2RMW2"/>
<evidence type="ECO:0000256" key="6">
    <source>
        <dbReference type="ARBA" id="ARBA00022723"/>
    </source>
</evidence>
<dbReference type="GO" id="GO:0004844">
    <property type="term" value="F:uracil DNA N-glycosylase activity"/>
    <property type="evidence" value="ECO:0007669"/>
    <property type="project" value="UniProtKB-EC"/>
</dbReference>
<evidence type="ECO:0000313" key="13">
    <source>
        <dbReference type="EMBL" id="SFG41433.1"/>
    </source>
</evidence>
<accession>A0A1I2RMW2</accession>
<proteinExistence type="inferred from homology"/>
<dbReference type="STRING" id="341036.SAMN05660649_01624"/>
<dbReference type="InterPro" id="IPR005273">
    <property type="entry name" value="Ura-DNA_glyco_family4"/>
</dbReference>
<dbReference type="Pfam" id="PF03167">
    <property type="entry name" value="UDG"/>
    <property type="match status" value="1"/>
</dbReference>
<keyword evidence="14" id="KW-1185">Reference proteome</keyword>
<dbReference type="EC" id="3.2.2.27" evidence="3"/>
<dbReference type="GO" id="GO:0006281">
    <property type="term" value="P:DNA repair"/>
    <property type="evidence" value="ECO:0007669"/>
    <property type="project" value="UniProtKB-KW"/>
</dbReference>
<dbReference type="GO" id="GO:0046872">
    <property type="term" value="F:metal ion binding"/>
    <property type="evidence" value="ECO:0007669"/>
    <property type="project" value="UniProtKB-KW"/>
</dbReference>
<name>A0A1I2RMW2_9FIRM</name>
<feature type="domain" description="Uracil-DNA glycosylase-like" evidence="12">
    <location>
        <begin position="37"/>
        <end position="183"/>
    </location>
</feature>
<evidence type="ECO:0000256" key="8">
    <source>
        <dbReference type="ARBA" id="ARBA00022801"/>
    </source>
</evidence>
<dbReference type="SMART" id="SM00986">
    <property type="entry name" value="UDG"/>
    <property type="match status" value="1"/>
</dbReference>
<keyword evidence="6" id="KW-0479">Metal-binding</keyword>
<evidence type="ECO:0000313" key="14">
    <source>
        <dbReference type="Proteomes" id="UP000199337"/>
    </source>
</evidence>
<evidence type="ECO:0000259" key="12">
    <source>
        <dbReference type="SMART" id="SM00986"/>
    </source>
</evidence>
<dbReference type="SUPFAM" id="SSF52141">
    <property type="entry name" value="Uracil-DNA glycosylase-like"/>
    <property type="match status" value="1"/>
</dbReference>
<evidence type="ECO:0000256" key="10">
    <source>
        <dbReference type="ARBA" id="ARBA00023014"/>
    </source>
</evidence>
<evidence type="ECO:0000256" key="5">
    <source>
        <dbReference type="ARBA" id="ARBA00022485"/>
    </source>
</evidence>
<sequence>MGGSPLITNELTVEDLTARAVGCKRCTLGETRHSVVFGEGNLRAGLMLVGESPGEKEDETGRPFVGPAGRILNKILAEVGIRREDLYITGVIKCRPPQNRLPKKAEVSACVPFLKKQIELIRPKIIICLGSLATKTLLDPKAKITEVRGKWFERGGIMMMPTYHPAAVFHDEEKLAAIREDFRQVKEAYKKASGNGPKAPG</sequence>
<keyword evidence="7" id="KW-0227">DNA damage</keyword>
<dbReference type="InterPro" id="IPR005122">
    <property type="entry name" value="Uracil-DNA_glycosylase-like"/>
</dbReference>
<evidence type="ECO:0000256" key="4">
    <source>
        <dbReference type="ARBA" id="ARBA00019403"/>
    </source>
</evidence>
<dbReference type="EMBL" id="FOOX01000004">
    <property type="protein sequence ID" value="SFG41433.1"/>
    <property type="molecule type" value="Genomic_DNA"/>
</dbReference>
<keyword evidence="10" id="KW-0411">Iron-sulfur</keyword>
<keyword evidence="5" id="KW-0004">4Fe-4S</keyword>
<evidence type="ECO:0000256" key="1">
    <source>
        <dbReference type="ARBA" id="ARBA00001400"/>
    </source>
</evidence>
<comment type="similarity">
    <text evidence="2">Belongs to the uracil-DNA glycosylase (UDG) superfamily. Type 4 (UDGa) family.</text>
</comment>
<dbReference type="PANTHER" id="PTHR33693:SF1">
    <property type="entry name" value="TYPE-4 URACIL-DNA GLYCOSYLASE"/>
    <property type="match status" value="1"/>
</dbReference>
<dbReference type="PANTHER" id="PTHR33693">
    <property type="entry name" value="TYPE-5 URACIL-DNA GLYCOSYLASE"/>
    <property type="match status" value="1"/>
</dbReference>